<reference evidence="2" key="1">
    <citation type="submission" date="2022-11" db="EMBL/GenBank/DDBJ databases">
        <title>Complete genome sequence of Methanogenium organophilum DSM 3596.</title>
        <authorList>
            <person name="Chen S.-C."/>
            <person name="Lai S.-J."/>
            <person name="You Y.-T."/>
        </authorList>
    </citation>
    <scope>NUCLEOTIDE SEQUENCE</scope>
    <source>
        <strain evidence="2">DSM 3596</strain>
    </source>
</reference>
<dbReference type="AlphaFoldDB" id="A0A9X9S1N6"/>
<dbReference type="KEGG" id="mou:OU421_07150"/>
<dbReference type="SUPFAM" id="SSF69304">
    <property type="entry name" value="Tricorn protease N-terminal domain"/>
    <property type="match status" value="1"/>
</dbReference>
<dbReference type="EMBL" id="CP113361">
    <property type="protein sequence ID" value="WAI00213.1"/>
    <property type="molecule type" value="Genomic_DNA"/>
</dbReference>
<gene>
    <name evidence="2" type="ORF">OU421_07150</name>
</gene>
<sequence length="668" mass="72700">MKKKHLNIICFAAAILILCVAVTPAAALTAQVIPPILPKGLPLSISGQTDNPGEVAVWIIGKNYEERRIITTTDGTFTEELFPPETTSGLPSGQYFLIIEDTGPDGKFALDTATDGDHTMVNYQDMPLFALDDPETMYSDTAMALSEALNRPEIDDAAMKMVFIVEEPWIRIDQTPTGHPGDLLRFAGSTNMPPGSEMSYDIYLVSANPHEGDEVAESGTIEVVKGGSQNYWYVDVDTGRLDSETYVLTLASGIHTATTTFILCDNRFTLPPTPAITVETLRDEPEVVSSQPTEPELFPADTTDYGTIATTDELIYTTDNAMIWCSAIDGDYFTWAEKTEDEETNIFLYHIPTGTTRTIVESARYLTFTMDISGDHIAWEKLHTGEPTVPRGIGLYTISTGYIEDLPVDDCTINQIAMDGDLIAFSGLDFSPLKSDDKHNVKKTIFLYSIANRTQQVLCKQPGHQIEPAIGDGYVAWRTECGGYNDTITIYSLTDRSQFTLSPPDGASYAQPSVGGGMVVAPLYYKDPETSGPYKVEIVATALPGMETTTLSLPETPHRSAPQSDGGCIFWSERYTDSSSQVMVYDIKSDTIIGTFALSGVEMDLNNNHLISTNIDEIRGVSSLWLTTFTGETTAENEAGALPASMIGFGVMAAGIVAAVVFQKRGGK</sequence>
<accession>A0A9X9S1N6</accession>
<name>A0A9X9S1N6_METOG</name>
<dbReference type="GeneID" id="76834866"/>
<dbReference type="PANTHER" id="PTHR36842">
    <property type="entry name" value="PROTEIN TOLB HOMOLOG"/>
    <property type="match status" value="1"/>
</dbReference>
<organism evidence="2 3">
    <name type="scientific">Methanogenium organophilum</name>
    <dbReference type="NCBI Taxonomy" id="2199"/>
    <lineage>
        <taxon>Archaea</taxon>
        <taxon>Methanobacteriati</taxon>
        <taxon>Methanobacteriota</taxon>
        <taxon>Stenosarchaea group</taxon>
        <taxon>Methanomicrobia</taxon>
        <taxon>Methanomicrobiales</taxon>
        <taxon>Methanomicrobiaceae</taxon>
        <taxon>Methanogenium</taxon>
    </lineage>
</organism>
<protein>
    <recommendedName>
        <fullName evidence="4">DUF3821 domain-containing protein</fullName>
    </recommendedName>
</protein>
<feature type="transmembrane region" description="Helical" evidence="1">
    <location>
        <begin position="641"/>
        <end position="662"/>
    </location>
</feature>
<evidence type="ECO:0000256" key="1">
    <source>
        <dbReference type="SAM" id="Phobius"/>
    </source>
</evidence>
<keyword evidence="1" id="KW-1133">Transmembrane helix</keyword>
<dbReference type="PANTHER" id="PTHR36842:SF1">
    <property type="entry name" value="PROTEIN TOLB"/>
    <property type="match status" value="1"/>
</dbReference>
<evidence type="ECO:0000313" key="2">
    <source>
        <dbReference type="EMBL" id="WAI00213.1"/>
    </source>
</evidence>
<keyword evidence="1" id="KW-0812">Transmembrane</keyword>
<proteinExistence type="predicted"/>
<evidence type="ECO:0000313" key="3">
    <source>
        <dbReference type="Proteomes" id="UP001163096"/>
    </source>
</evidence>
<keyword evidence="3" id="KW-1185">Reference proteome</keyword>
<evidence type="ECO:0008006" key="4">
    <source>
        <dbReference type="Google" id="ProtNLM"/>
    </source>
</evidence>
<dbReference type="Proteomes" id="UP001163096">
    <property type="component" value="Chromosome"/>
</dbReference>
<keyword evidence="1" id="KW-0472">Membrane</keyword>
<dbReference type="RefSeq" id="WP_268185386.1">
    <property type="nucleotide sequence ID" value="NZ_CP113361.1"/>
</dbReference>